<dbReference type="Gene3D" id="3.30.70.141">
    <property type="entry name" value="Nucleoside diphosphate kinase-like domain"/>
    <property type="match status" value="1"/>
</dbReference>
<dbReference type="SUPFAM" id="SSF52540">
    <property type="entry name" value="P-loop containing nucleoside triphosphate hydrolases"/>
    <property type="match status" value="1"/>
</dbReference>
<dbReference type="AlphaFoldDB" id="A0AAW8F0W8"/>
<protein>
    <submittedName>
        <fullName evidence="1">Uncharacterized protein</fullName>
    </submittedName>
</protein>
<evidence type="ECO:0000313" key="2">
    <source>
        <dbReference type="Proteomes" id="UP001244427"/>
    </source>
</evidence>
<sequence>MEQAFNGNDTFEGSDIARVLRVALDQITDSKPIVVDGGVSVAEGLIQVGLRPTLAINLVAPDITRARRLFERATTGNRVDDVESIHVARSIAQLSALERTIRELEALAPTLTIDGDMDVEDVLKSALSALLLAEIPVEDNKSSPSDRFLGFEHDVTSPRDICSLAPGPVLLIKPHLTGSGDLLRTVSRRFEEHGWGVAWEARHLTGSADVLLRAKAHFDIHYLYAAYASSLIGPKFVGGMEALAPDEYGTWEEGKVWKTEQGYWRNESRADGQVLVNGHMPNQIRSYEEPGNVVIAVGLYPTRPDRSGWGALRREVLGSSDPTKALPTSLRGEGARGKYSLQPFTLQKNGFHLSAGPLEAVRETLIWSRRPVSGALAYAVDQTPRGSGSWFRDSAGQDWGSKPVERVLRSAWRLSRRTRTSSRYVSLT</sequence>
<dbReference type="Gene3D" id="3.40.50.300">
    <property type="entry name" value="P-loop containing nucleotide triphosphate hydrolases"/>
    <property type="match status" value="1"/>
</dbReference>
<evidence type="ECO:0000313" key="1">
    <source>
        <dbReference type="EMBL" id="MDQ0648524.1"/>
    </source>
</evidence>
<dbReference type="InterPro" id="IPR027417">
    <property type="entry name" value="P-loop_NTPase"/>
</dbReference>
<dbReference type="InterPro" id="IPR036850">
    <property type="entry name" value="NDK-like_dom_sf"/>
</dbReference>
<proteinExistence type="predicted"/>
<organism evidence="1 2">
    <name type="scientific">Microbacterium natoriense</name>
    <dbReference type="NCBI Taxonomy" id="284570"/>
    <lineage>
        <taxon>Bacteria</taxon>
        <taxon>Bacillati</taxon>
        <taxon>Actinomycetota</taxon>
        <taxon>Actinomycetes</taxon>
        <taxon>Micrococcales</taxon>
        <taxon>Microbacteriaceae</taxon>
        <taxon>Microbacterium</taxon>
    </lineage>
</organism>
<accession>A0AAW8F0W8</accession>
<comment type="caution">
    <text evidence="1">The sequence shown here is derived from an EMBL/GenBank/DDBJ whole genome shotgun (WGS) entry which is preliminary data.</text>
</comment>
<gene>
    <name evidence="1" type="ORF">QFZ53_002720</name>
</gene>
<reference evidence="1 2" key="1">
    <citation type="submission" date="2023-07" db="EMBL/GenBank/DDBJ databases">
        <title>Comparative genomics of wheat-associated soil bacteria to identify genetic determinants of phenazine resistance.</title>
        <authorList>
            <person name="Mouncey N."/>
        </authorList>
    </citation>
    <scope>NUCLEOTIDE SEQUENCE [LARGE SCALE GENOMIC DNA]</scope>
    <source>
        <strain evidence="1 2">W4I9-1</strain>
    </source>
</reference>
<dbReference type="Proteomes" id="UP001244427">
    <property type="component" value="Unassembled WGS sequence"/>
</dbReference>
<name>A0AAW8F0W8_9MICO</name>
<dbReference type="SUPFAM" id="SSF54919">
    <property type="entry name" value="Nucleoside diphosphate kinase, NDK"/>
    <property type="match status" value="1"/>
</dbReference>
<keyword evidence="2" id="KW-1185">Reference proteome</keyword>
<dbReference type="EMBL" id="JAUSXV010000001">
    <property type="protein sequence ID" value="MDQ0648524.1"/>
    <property type="molecule type" value="Genomic_DNA"/>
</dbReference>